<keyword evidence="2" id="KW-1185">Reference proteome</keyword>
<name>A0ACC0APT1_CATRO</name>
<evidence type="ECO:0000313" key="1">
    <source>
        <dbReference type="EMBL" id="KAI5662012.1"/>
    </source>
</evidence>
<protein>
    <submittedName>
        <fullName evidence="1">Uncharacterized protein</fullName>
    </submittedName>
</protein>
<proteinExistence type="predicted"/>
<dbReference type="EMBL" id="CM044705">
    <property type="protein sequence ID" value="KAI5662012.1"/>
    <property type="molecule type" value="Genomic_DNA"/>
</dbReference>
<gene>
    <name evidence="1" type="ORF">M9H77_21335</name>
</gene>
<reference evidence="2" key="1">
    <citation type="journal article" date="2023" name="Nat. Plants">
        <title>Single-cell RNA sequencing provides a high-resolution roadmap for understanding the multicellular compartmentation of specialized metabolism.</title>
        <authorList>
            <person name="Sun S."/>
            <person name="Shen X."/>
            <person name="Li Y."/>
            <person name="Li Y."/>
            <person name="Wang S."/>
            <person name="Li R."/>
            <person name="Zhang H."/>
            <person name="Shen G."/>
            <person name="Guo B."/>
            <person name="Wei J."/>
            <person name="Xu J."/>
            <person name="St-Pierre B."/>
            <person name="Chen S."/>
            <person name="Sun C."/>
        </authorList>
    </citation>
    <scope>NUCLEOTIDE SEQUENCE [LARGE SCALE GENOMIC DNA]</scope>
</reference>
<dbReference type="Proteomes" id="UP001060085">
    <property type="component" value="Linkage Group LG05"/>
</dbReference>
<comment type="caution">
    <text evidence="1">The sequence shown here is derived from an EMBL/GenBank/DDBJ whole genome shotgun (WGS) entry which is preliminary data.</text>
</comment>
<evidence type="ECO:0000313" key="2">
    <source>
        <dbReference type="Proteomes" id="UP001060085"/>
    </source>
</evidence>
<accession>A0ACC0APT1</accession>
<organism evidence="1 2">
    <name type="scientific">Catharanthus roseus</name>
    <name type="common">Madagascar periwinkle</name>
    <name type="synonym">Vinca rosea</name>
    <dbReference type="NCBI Taxonomy" id="4058"/>
    <lineage>
        <taxon>Eukaryota</taxon>
        <taxon>Viridiplantae</taxon>
        <taxon>Streptophyta</taxon>
        <taxon>Embryophyta</taxon>
        <taxon>Tracheophyta</taxon>
        <taxon>Spermatophyta</taxon>
        <taxon>Magnoliopsida</taxon>
        <taxon>eudicotyledons</taxon>
        <taxon>Gunneridae</taxon>
        <taxon>Pentapetalae</taxon>
        <taxon>asterids</taxon>
        <taxon>lamiids</taxon>
        <taxon>Gentianales</taxon>
        <taxon>Apocynaceae</taxon>
        <taxon>Rauvolfioideae</taxon>
        <taxon>Vinceae</taxon>
        <taxon>Catharanthinae</taxon>
        <taxon>Catharanthus</taxon>
    </lineage>
</organism>
<sequence>MFLGTCGQRPTADSRPCPTVGGRVQFWLQGSFLKKTIHEYPDKNFDGACSLEDDDEADESYDPSDDEDDEADARIIIPTDAFQTKMQTAFEQLQITQEIYETQLAEIVESTRRYADELAHHRASIDRQKMMLTRLCNRFLPDQGRSRGGGVDFYAP</sequence>